<keyword evidence="7 15" id="KW-0067">ATP-binding</keyword>
<accession>A0A8H7QYU1</accession>
<dbReference type="EC" id="3.6.4.12" evidence="15"/>
<keyword evidence="8 15" id="KW-0156">Chromatin regulator</keyword>
<comment type="subcellular location">
    <subcellularLocation>
        <location evidence="1 15">Nucleus</location>
    </subcellularLocation>
</comment>
<evidence type="ECO:0000256" key="8">
    <source>
        <dbReference type="ARBA" id="ARBA00022853"/>
    </source>
</evidence>
<evidence type="ECO:0000256" key="15">
    <source>
        <dbReference type="RuleBase" id="RU363048"/>
    </source>
</evidence>
<keyword evidence="6 15" id="KW-0347">Helicase</keyword>
<evidence type="ECO:0000256" key="14">
    <source>
        <dbReference type="ARBA" id="ARBA00047995"/>
    </source>
</evidence>
<dbReference type="CDD" id="cd18139">
    <property type="entry name" value="HLD_clamp_RarA"/>
    <property type="match status" value="1"/>
</dbReference>
<dbReference type="InterPro" id="IPR010339">
    <property type="entry name" value="TIP49_P-loop"/>
</dbReference>
<comment type="caution">
    <text evidence="17">The sequence shown here is derived from an EMBL/GenBank/DDBJ whole genome shotgun (WGS) entry which is preliminary data.</text>
</comment>
<reference evidence="17" key="1">
    <citation type="submission" date="2020-12" db="EMBL/GenBank/DDBJ databases">
        <title>Metabolic potential, ecology and presence of endohyphal bacteria is reflected in genomic diversity of Mucoromycotina.</title>
        <authorList>
            <person name="Muszewska A."/>
            <person name="Okrasinska A."/>
            <person name="Steczkiewicz K."/>
            <person name="Drgas O."/>
            <person name="Orlowska M."/>
            <person name="Perlinska-Lenart U."/>
            <person name="Aleksandrzak-Piekarczyk T."/>
            <person name="Szatraj K."/>
            <person name="Zielenkiewicz U."/>
            <person name="Pilsyk S."/>
            <person name="Malc E."/>
            <person name="Mieczkowski P."/>
            <person name="Kruszewska J.S."/>
            <person name="Biernat P."/>
            <person name="Pawlowska J."/>
        </authorList>
    </citation>
    <scope>NUCLEOTIDE SEQUENCE</scope>
    <source>
        <strain evidence="17">WA0000017839</strain>
    </source>
</reference>
<evidence type="ECO:0000256" key="10">
    <source>
        <dbReference type="ARBA" id="ARBA00023159"/>
    </source>
</evidence>
<dbReference type="GO" id="GO:0006281">
    <property type="term" value="P:DNA repair"/>
    <property type="evidence" value="ECO:0007669"/>
    <property type="project" value="UniProtKB-KW"/>
</dbReference>
<dbReference type="SMART" id="SM00382">
    <property type="entry name" value="AAA"/>
    <property type="match status" value="1"/>
</dbReference>
<dbReference type="EMBL" id="JAEPRD010000084">
    <property type="protein sequence ID" value="KAG2200340.1"/>
    <property type="molecule type" value="Genomic_DNA"/>
</dbReference>
<dbReference type="GO" id="GO:0000812">
    <property type="term" value="C:Swr1 complex"/>
    <property type="evidence" value="ECO:0007669"/>
    <property type="project" value="UniProtKB-ARBA"/>
</dbReference>
<dbReference type="FunFam" id="2.40.50.360:FF:000001">
    <property type="entry name" value="RuvB-like helicase"/>
    <property type="match status" value="1"/>
</dbReference>
<dbReference type="PANTHER" id="PTHR11093">
    <property type="entry name" value="RUVB-RELATED REPTIN AND PONTIN"/>
    <property type="match status" value="1"/>
</dbReference>
<keyword evidence="5 15" id="KW-0378">Hydrolase</keyword>
<dbReference type="InterPro" id="IPR027238">
    <property type="entry name" value="RuvB-like"/>
</dbReference>
<dbReference type="OrthoDB" id="10060499at2759"/>
<evidence type="ECO:0000256" key="11">
    <source>
        <dbReference type="ARBA" id="ARBA00023163"/>
    </source>
</evidence>
<dbReference type="FunFam" id="1.10.8.60:FF:000010">
    <property type="entry name" value="RuvB-like helicase"/>
    <property type="match status" value="1"/>
</dbReference>
<keyword evidence="18" id="KW-1185">Reference proteome</keyword>
<feature type="non-terminal residue" evidence="17">
    <location>
        <position position="1"/>
    </location>
</feature>
<evidence type="ECO:0000256" key="5">
    <source>
        <dbReference type="ARBA" id="ARBA00022801"/>
    </source>
</evidence>
<dbReference type="InterPro" id="IPR041048">
    <property type="entry name" value="RuvB-like_C"/>
</dbReference>
<dbReference type="GO" id="GO:0003678">
    <property type="term" value="F:DNA helicase activity"/>
    <property type="evidence" value="ECO:0007669"/>
    <property type="project" value="UniProtKB-EC"/>
</dbReference>
<dbReference type="GO" id="GO:0031011">
    <property type="term" value="C:Ino80 complex"/>
    <property type="evidence" value="ECO:0007669"/>
    <property type="project" value="UniProtKB-ARBA"/>
</dbReference>
<evidence type="ECO:0000256" key="4">
    <source>
        <dbReference type="ARBA" id="ARBA00022763"/>
    </source>
</evidence>
<dbReference type="Proteomes" id="UP000603453">
    <property type="component" value="Unassembled WGS sequence"/>
</dbReference>
<proteinExistence type="inferred from homology"/>
<dbReference type="GO" id="GO:0006325">
    <property type="term" value="P:chromatin organization"/>
    <property type="evidence" value="ECO:0007669"/>
    <property type="project" value="UniProtKB-KW"/>
</dbReference>
<dbReference type="SUPFAM" id="SSF52540">
    <property type="entry name" value="P-loop containing nucleoside triphosphate hydrolases"/>
    <property type="match status" value="1"/>
</dbReference>
<evidence type="ECO:0000256" key="6">
    <source>
        <dbReference type="ARBA" id="ARBA00022806"/>
    </source>
</evidence>
<protein>
    <recommendedName>
        <fullName evidence="15">RuvB-like helicase</fullName>
        <ecNumber evidence="15">3.6.4.12</ecNumber>
    </recommendedName>
</protein>
<feature type="domain" description="AAA+ ATPase" evidence="16">
    <location>
        <begin position="96"/>
        <end position="399"/>
    </location>
</feature>
<comment type="catalytic activity">
    <reaction evidence="14 15">
        <text>ATP + H2O = ADP + phosphate + H(+)</text>
        <dbReference type="Rhea" id="RHEA:13065"/>
        <dbReference type="ChEBI" id="CHEBI:15377"/>
        <dbReference type="ChEBI" id="CHEBI:15378"/>
        <dbReference type="ChEBI" id="CHEBI:30616"/>
        <dbReference type="ChEBI" id="CHEBI:43474"/>
        <dbReference type="ChEBI" id="CHEBI:456216"/>
        <dbReference type="EC" id="3.6.4.12"/>
    </reaction>
</comment>
<dbReference type="InterPro" id="IPR003593">
    <property type="entry name" value="AAA+_ATPase"/>
</dbReference>
<keyword evidence="10" id="KW-0010">Activator</keyword>
<dbReference type="Pfam" id="PF17856">
    <property type="entry name" value="TIP49_C"/>
    <property type="match status" value="1"/>
</dbReference>
<keyword evidence="3 15" id="KW-0547">Nucleotide-binding</keyword>
<keyword evidence="13 15" id="KW-0539">Nucleus</keyword>
<keyword evidence="9 15" id="KW-0805">Transcription regulation</keyword>
<dbReference type="InterPro" id="IPR027417">
    <property type="entry name" value="P-loop_NTPase"/>
</dbReference>
<dbReference type="Gene3D" id="3.40.50.300">
    <property type="entry name" value="P-loop containing nucleotide triphosphate hydrolases"/>
    <property type="match status" value="1"/>
</dbReference>
<evidence type="ECO:0000256" key="2">
    <source>
        <dbReference type="ARBA" id="ARBA00007519"/>
    </source>
</evidence>
<keyword evidence="11 15" id="KW-0804">Transcription</keyword>
<evidence type="ECO:0000256" key="13">
    <source>
        <dbReference type="ARBA" id="ARBA00023242"/>
    </source>
</evidence>
<comment type="function">
    <text evidence="15">DNA helicase participates in several chromatin remodeling complexes, including the SWR1 and the INO80 complexes.</text>
</comment>
<keyword evidence="12 15" id="KW-0234">DNA repair</keyword>
<dbReference type="Gene3D" id="1.10.8.60">
    <property type="match status" value="1"/>
</dbReference>
<evidence type="ECO:0000256" key="12">
    <source>
        <dbReference type="ARBA" id="ARBA00023204"/>
    </source>
</evidence>
<sequence length="490" mass="54295">SSPGFISFSEANRHFSFFLHKRISAITMTTLDENMRVEHFTSTPPEKRVSAHSHIRGLGLLPDGAALAIKGGFVGQENAREASGIVVEMIKSKKMAGRAILFAGAPGTGKTAIALGISQELGPKVPFRPIVGSEVYSTEIKKTEVLMENFRRAIGLRIKETKEVYEGEVTEITPEETENPLGGYGKTISHVIIGLKTLKGTKQVKLDPSIYESVQKERVTVGDVIYIEASTGACKRVGRSDAYATEFDLEAEEYVPLPKGDIHKKKEIIQDVTLHDLDVANARPEGGQDIVSMMGKLVKPKKTEITDKLRQEINKVVNRYIEQGVAELVPGVLFIDEVHMLDIDCFTYLNRALESPFSPIVIFATNRGMCNVRGTDDIVSPHGIPVDLLDRLLIIRTLPYTLDEIKLILQLRARIENIKIDDEAVEYIAETGVNTSLRYAIQILTPASIISEMNGHESITKDDVLQIDDIFFDAKRSAAHLVRQESKFLV</sequence>
<evidence type="ECO:0000256" key="9">
    <source>
        <dbReference type="ARBA" id="ARBA00023015"/>
    </source>
</evidence>
<comment type="similarity">
    <text evidence="2 15">Belongs to the RuvB family.</text>
</comment>
<dbReference type="Pfam" id="PF06068">
    <property type="entry name" value="TIP49"/>
    <property type="match status" value="1"/>
</dbReference>
<dbReference type="Gene3D" id="2.40.50.360">
    <property type="entry name" value="RuvB-like helicase, domain II"/>
    <property type="match status" value="1"/>
</dbReference>
<dbReference type="AlphaFoldDB" id="A0A8H7QYU1"/>
<dbReference type="InterPro" id="IPR042487">
    <property type="entry name" value="RuvBL1/2_DNA/RNA_bd_dom"/>
</dbReference>
<keyword evidence="4 15" id="KW-0227">DNA damage</keyword>
<evidence type="ECO:0000259" key="16">
    <source>
        <dbReference type="SMART" id="SM00382"/>
    </source>
</evidence>
<evidence type="ECO:0000256" key="7">
    <source>
        <dbReference type="ARBA" id="ARBA00022840"/>
    </source>
</evidence>
<evidence type="ECO:0000313" key="18">
    <source>
        <dbReference type="Proteomes" id="UP000603453"/>
    </source>
</evidence>
<evidence type="ECO:0000256" key="1">
    <source>
        <dbReference type="ARBA" id="ARBA00004123"/>
    </source>
</evidence>
<evidence type="ECO:0000313" key="17">
    <source>
        <dbReference type="EMBL" id="KAG2200340.1"/>
    </source>
</evidence>
<organism evidence="17 18">
    <name type="scientific">Mucor saturninus</name>
    <dbReference type="NCBI Taxonomy" id="64648"/>
    <lineage>
        <taxon>Eukaryota</taxon>
        <taxon>Fungi</taxon>
        <taxon>Fungi incertae sedis</taxon>
        <taxon>Mucoromycota</taxon>
        <taxon>Mucoromycotina</taxon>
        <taxon>Mucoromycetes</taxon>
        <taxon>Mucorales</taxon>
        <taxon>Mucorineae</taxon>
        <taxon>Mucoraceae</taxon>
        <taxon>Mucor</taxon>
    </lineage>
</organism>
<gene>
    <name evidence="17" type="ORF">INT47_002254</name>
</gene>
<dbReference type="GO" id="GO:0005524">
    <property type="term" value="F:ATP binding"/>
    <property type="evidence" value="ECO:0007669"/>
    <property type="project" value="UniProtKB-KW"/>
</dbReference>
<dbReference type="GO" id="GO:0016787">
    <property type="term" value="F:hydrolase activity"/>
    <property type="evidence" value="ECO:0007669"/>
    <property type="project" value="UniProtKB-KW"/>
</dbReference>
<name>A0A8H7QYU1_9FUNG</name>
<evidence type="ECO:0000256" key="3">
    <source>
        <dbReference type="ARBA" id="ARBA00022741"/>
    </source>
</evidence>